<dbReference type="InterPro" id="IPR026988">
    <property type="entry name" value="YaaC-like"/>
</dbReference>
<dbReference type="Proteomes" id="UP001589838">
    <property type="component" value="Unassembled WGS sequence"/>
</dbReference>
<comment type="caution">
    <text evidence="1">The sequence shown here is derived from an EMBL/GenBank/DDBJ whole genome shotgun (WGS) entry which is preliminary data.</text>
</comment>
<proteinExistence type="predicted"/>
<keyword evidence="2" id="KW-1185">Reference proteome</keyword>
<dbReference type="EMBL" id="JBHLUX010000019">
    <property type="protein sequence ID" value="MFC0470333.1"/>
    <property type="molecule type" value="Genomic_DNA"/>
</dbReference>
<dbReference type="RefSeq" id="WP_335963943.1">
    <property type="nucleotide sequence ID" value="NZ_JAXBLX010000069.1"/>
</dbReference>
<dbReference type="Pfam" id="PF14175">
    <property type="entry name" value="YaaC"/>
    <property type="match status" value="1"/>
</dbReference>
<sequence>MDPVQNDLFIPFYSATFSRKFLTERYEENQIAQPKTTSYHTCSSFMYHLQHGQLYFKHASIVPIELKPILVFYGYVQLLKACILTLDPNYPESSQVLAHGVTTRKRKKSSYRFLDDEVKIQKNGLFSHFLDKMFHVKHQEGEKYQMLTLLRHIADMHSLFTRINKEELSYQGRMTANRVYISAKILDSYHMTANRFEQYLEANTVEVTSKRFQVSDQKGQLEITLPSSPSIWRSNPWLFNYKGEIFLLKDKEHTNSYKLPELATHFLLLYNLSMICRYEAEWWGDLIHTFDGVDYPYIAHYLTIAERKIPLLISSFLT</sequence>
<name>A0ABV6KAJ1_9BACI</name>
<gene>
    <name evidence="1" type="ORF">ACFFHM_07290</name>
</gene>
<organism evidence="1 2">
    <name type="scientific">Halalkalibacter kiskunsagensis</name>
    <dbReference type="NCBI Taxonomy" id="1548599"/>
    <lineage>
        <taxon>Bacteria</taxon>
        <taxon>Bacillati</taxon>
        <taxon>Bacillota</taxon>
        <taxon>Bacilli</taxon>
        <taxon>Bacillales</taxon>
        <taxon>Bacillaceae</taxon>
        <taxon>Halalkalibacter</taxon>
    </lineage>
</organism>
<reference evidence="1 2" key="1">
    <citation type="submission" date="2024-09" db="EMBL/GenBank/DDBJ databases">
        <authorList>
            <person name="Sun Q."/>
            <person name="Mori K."/>
        </authorList>
    </citation>
    <scope>NUCLEOTIDE SEQUENCE [LARGE SCALE GENOMIC DNA]</scope>
    <source>
        <strain evidence="1 2">NCAIM B.02610</strain>
    </source>
</reference>
<accession>A0ABV6KAJ1</accession>
<protein>
    <submittedName>
        <fullName evidence="1">YaaC family protein</fullName>
    </submittedName>
</protein>
<evidence type="ECO:0000313" key="1">
    <source>
        <dbReference type="EMBL" id="MFC0470333.1"/>
    </source>
</evidence>
<evidence type="ECO:0000313" key="2">
    <source>
        <dbReference type="Proteomes" id="UP001589838"/>
    </source>
</evidence>